<dbReference type="NCBIfam" id="TIGR00615">
    <property type="entry name" value="recR"/>
    <property type="match status" value="1"/>
</dbReference>
<dbReference type="InterPro" id="IPR034137">
    <property type="entry name" value="TOPRIM_RecR"/>
</dbReference>
<dbReference type="InterPro" id="IPR015967">
    <property type="entry name" value="Rcmb_RecR_Znf"/>
</dbReference>
<reference evidence="9 10" key="1">
    <citation type="submission" date="2018-02" db="EMBL/GenBank/DDBJ databases">
        <title>Genomic Encyclopedia of Archaeal and Bacterial Type Strains, Phase II (KMG-II): from individual species to whole genera.</title>
        <authorList>
            <person name="Goeker M."/>
        </authorList>
    </citation>
    <scope>NUCLEOTIDE SEQUENCE [LARGE SCALE GENOMIC DNA]</scope>
    <source>
        <strain evidence="9 10">DSM 29526</strain>
    </source>
</reference>
<dbReference type="Pfam" id="PF13662">
    <property type="entry name" value="Toprim_4"/>
    <property type="match status" value="1"/>
</dbReference>
<keyword evidence="4 7" id="KW-0862">Zinc</keyword>
<organism evidence="9 10">
    <name type="scientific">Neolewinella xylanilytica</name>
    <dbReference type="NCBI Taxonomy" id="1514080"/>
    <lineage>
        <taxon>Bacteria</taxon>
        <taxon>Pseudomonadati</taxon>
        <taxon>Bacteroidota</taxon>
        <taxon>Saprospiria</taxon>
        <taxon>Saprospirales</taxon>
        <taxon>Lewinellaceae</taxon>
        <taxon>Neolewinella</taxon>
    </lineage>
</organism>
<keyword evidence="2 7" id="KW-0227">DNA damage</keyword>
<dbReference type="InterPro" id="IPR023627">
    <property type="entry name" value="Rcmb_RecR"/>
</dbReference>
<comment type="similarity">
    <text evidence="7">Belongs to the RecR family.</text>
</comment>
<dbReference type="SMART" id="SM00493">
    <property type="entry name" value="TOPRIM"/>
    <property type="match status" value="1"/>
</dbReference>
<evidence type="ECO:0000256" key="4">
    <source>
        <dbReference type="ARBA" id="ARBA00022833"/>
    </source>
</evidence>
<sequence length="199" mass="21783">MQFSSRLIEDAVNAFASLPGIGKKTALRLVLDLVQRPTEDSVQLARSIAGMRENIQHCITCGNLSDQTVCAICRDRRRDTSIICVVESIRDVMAIEDTQQYRGLYHVLGGVISPIEGIGPADLNIDTLISRAKSEEVEEIIMAISPTIEGETTIFYLNKQLADTAVQVSSIARGVSFGGELEYADEVTLGRSIVARRKL</sequence>
<dbReference type="AlphaFoldDB" id="A0A2S6I2J7"/>
<dbReference type="Proteomes" id="UP000237662">
    <property type="component" value="Unassembled WGS sequence"/>
</dbReference>
<dbReference type="PROSITE" id="PS50880">
    <property type="entry name" value="TOPRIM"/>
    <property type="match status" value="1"/>
</dbReference>
<dbReference type="InterPro" id="IPR000093">
    <property type="entry name" value="DNA_Rcmb_RecR"/>
</dbReference>
<evidence type="ECO:0000256" key="2">
    <source>
        <dbReference type="ARBA" id="ARBA00022763"/>
    </source>
</evidence>
<gene>
    <name evidence="7" type="primary">recR</name>
    <name evidence="9" type="ORF">CLV84_2300</name>
</gene>
<feature type="domain" description="Toprim" evidence="8">
    <location>
        <begin position="81"/>
        <end position="176"/>
    </location>
</feature>
<proteinExistence type="inferred from homology"/>
<dbReference type="RefSeq" id="WP_104419906.1">
    <property type="nucleotide sequence ID" value="NZ_PTJC01000006.1"/>
</dbReference>
<name>A0A2S6I2J7_9BACT</name>
<evidence type="ECO:0000313" key="9">
    <source>
        <dbReference type="EMBL" id="PPK85404.1"/>
    </source>
</evidence>
<dbReference type="Pfam" id="PF21176">
    <property type="entry name" value="RecR_HhH"/>
    <property type="match status" value="1"/>
</dbReference>
<dbReference type="GO" id="GO:0008270">
    <property type="term" value="F:zinc ion binding"/>
    <property type="evidence" value="ECO:0007669"/>
    <property type="project" value="UniProtKB-KW"/>
</dbReference>
<dbReference type="Gene3D" id="6.10.250.240">
    <property type="match status" value="1"/>
</dbReference>
<evidence type="ECO:0000256" key="1">
    <source>
        <dbReference type="ARBA" id="ARBA00022723"/>
    </source>
</evidence>
<dbReference type="Gene3D" id="3.40.1360.10">
    <property type="match status" value="1"/>
</dbReference>
<evidence type="ECO:0000313" key="10">
    <source>
        <dbReference type="Proteomes" id="UP000237662"/>
    </source>
</evidence>
<evidence type="ECO:0000256" key="6">
    <source>
        <dbReference type="ARBA" id="ARBA00023204"/>
    </source>
</evidence>
<dbReference type="HAMAP" id="MF_00017">
    <property type="entry name" value="RecR"/>
    <property type="match status" value="1"/>
</dbReference>
<keyword evidence="1 7" id="KW-0479">Metal-binding</keyword>
<dbReference type="Pfam" id="PF02132">
    <property type="entry name" value="RecR_ZnF"/>
    <property type="match status" value="1"/>
</dbReference>
<keyword evidence="10" id="KW-1185">Reference proteome</keyword>
<dbReference type="PANTHER" id="PTHR30446">
    <property type="entry name" value="RECOMBINATION PROTEIN RECR"/>
    <property type="match status" value="1"/>
</dbReference>
<dbReference type="OrthoDB" id="9802672at2"/>
<evidence type="ECO:0000256" key="7">
    <source>
        <dbReference type="HAMAP-Rule" id="MF_00017"/>
    </source>
</evidence>
<dbReference type="Gene3D" id="1.10.8.420">
    <property type="entry name" value="RecR Domain 1"/>
    <property type="match status" value="1"/>
</dbReference>
<dbReference type="Pfam" id="PF21175">
    <property type="entry name" value="RecR_C"/>
    <property type="match status" value="1"/>
</dbReference>
<feature type="zinc finger region" description="C4-type" evidence="7">
    <location>
        <begin position="58"/>
        <end position="73"/>
    </location>
</feature>
<dbReference type="InterPro" id="IPR006171">
    <property type="entry name" value="TOPRIM_dom"/>
</dbReference>
<keyword evidence="3 7" id="KW-0863">Zinc-finger</keyword>
<evidence type="ECO:0000256" key="3">
    <source>
        <dbReference type="ARBA" id="ARBA00022771"/>
    </source>
</evidence>
<dbReference type="PROSITE" id="PS01300">
    <property type="entry name" value="RECR"/>
    <property type="match status" value="1"/>
</dbReference>
<accession>A0A2S6I2J7</accession>
<keyword evidence="6 7" id="KW-0234">DNA repair</keyword>
<evidence type="ECO:0000256" key="5">
    <source>
        <dbReference type="ARBA" id="ARBA00023172"/>
    </source>
</evidence>
<protein>
    <recommendedName>
        <fullName evidence="7">Recombination protein RecR</fullName>
    </recommendedName>
</protein>
<comment type="function">
    <text evidence="7">May play a role in DNA repair. It seems to be involved in an RecBC-independent recombinational process of DNA repair. It may act with RecF and RecO.</text>
</comment>
<comment type="caution">
    <text evidence="9">The sequence shown here is derived from an EMBL/GenBank/DDBJ whole genome shotgun (WGS) entry which is preliminary data.</text>
</comment>
<dbReference type="SUPFAM" id="SSF111304">
    <property type="entry name" value="Recombination protein RecR"/>
    <property type="match status" value="1"/>
</dbReference>
<dbReference type="PANTHER" id="PTHR30446:SF0">
    <property type="entry name" value="RECOMBINATION PROTEIN RECR"/>
    <property type="match status" value="1"/>
</dbReference>
<dbReference type="CDD" id="cd01025">
    <property type="entry name" value="TOPRIM_recR"/>
    <property type="match status" value="1"/>
</dbReference>
<evidence type="ECO:0000259" key="8">
    <source>
        <dbReference type="PROSITE" id="PS50880"/>
    </source>
</evidence>
<dbReference type="GO" id="GO:0006281">
    <property type="term" value="P:DNA repair"/>
    <property type="evidence" value="ECO:0007669"/>
    <property type="project" value="UniProtKB-UniRule"/>
</dbReference>
<keyword evidence="5 7" id="KW-0233">DNA recombination</keyword>
<dbReference type="GO" id="GO:0006310">
    <property type="term" value="P:DNA recombination"/>
    <property type="evidence" value="ECO:0007669"/>
    <property type="project" value="UniProtKB-UniRule"/>
</dbReference>
<dbReference type="EMBL" id="PTJC01000006">
    <property type="protein sequence ID" value="PPK85404.1"/>
    <property type="molecule type" value="Genomic_DNA"/>
</dbReference>
<dbReference type="GO" id="GO:0003677">
    <property type="term" value="F:DNA binding"/>
    <property type="evidence" value="ECO:0007669"/>
    <property type="project" value="UniProtKB-UniRule"/>
</dbReference>